<feature type="transmembrane region" description="Helical" evidence="1">
    <location>
        <begin position="237"/>
        <end position="259"/>
    </location>
</feature>
<evidence type="ECO:0000256" key="1">
    <source>
        <dbReference type="SAM" id="Phobius"/>
    </source>
</evidence>
<comment type="caution">
    <text evidence="2">The sequence shown here is derived from an EMBL/GenBank/DDBJ whole genome shotgun (WGS) entry which is preliminary data.</text>
</comment>
<dbReference type="Proteomes" id="UP000606974">
    <property type="component" value="Unassembled WGS sequence"/>
</dbReference>
<evidence type="ECO:0000313" key="3">
    <source>
        <dbReference type="Proteomes" id="UP000606974"/>
    </source>
</evidence>
<keyword evidence="1" id="KW-0472">Membrane</keyword>
<feature type="transmembrane region" description="Helical" evidence="1">
    <location>
        <begin position="545"/>
        <end position="566"/>
    </location>
</feature>
<proteinExistence type="predicted"/>
<sequence length="634" mass="72475">MDCNDVPLNATIDCDDPWANGCTSKARFEFVSIWNFTYNIYARCPTDPRLFKHANGTHLQALTQPACEHIAGSWLNWYRGSVIWVRLTTWKFPLFQLIAHFARPPLGYATQAFVIAHLLGDPINTIQNLLHKLSKCQSRAEHLKTIEPLVIHDMRVKDEDKVEQAFFDGLKRDRWQKALGLLAESYDEWGKGDEPKDMLDNILRQVRKEQMDSKQRLQALILETADALAADRATKHLPIWIAIGFFIGTIIVATTRTMAAADDEVFSKTTFISVEMYGVAFASCYFWVIPAVFLGSIIGVSQTEEQIRRILRRFHEDLEDIGDLGQGKPSPNWLEGEDRERVFCEDRERVFRGGVYSWLPVDHHDKAEKLLSLDQTQPPLDQTQPLQGAHWIWKWWAYHTFGPVFIVALPSITGALLSGRIPPENWNCRVIGELGFFVVWLTSAQLDFILDYRITLSADEDHCINFGILGAIPWWPHQKRNKLFWIVYAKDVFCTLATLLFLILAVSGCLNACSCWMDPETGLILPQRPDIDGLLRYRLHHEYPAYIYVGLGMELVVVPLVVWWNYTDALRVYVQRDDGESNWRDYWKIRNSLSRGWSKLLRVLKVGNDGDASPVALGPLPEDSQSLLQAGGTS</sequence>
<keyword evidence="1" id="KW-1133">Transmembrane helix</keyword>
<evidence type="ECO:0000313" key="2">
    <source>
        <dbReference type="EMBL" id="KAF7510902.1"/>
    </source>
</evidence>
<name>A0A8H7AMT9_9EURO</name>
<feature type="transmembrane region" description="Helical" evidence="1">
    <location>
        <begin position="483"/>
        <end position="506"/>
    </location>
</feature>
<dbReference type="AlphaFoldDB" id="A0A8H7AMT9"/>
<gene>
    <name evidence="2" type="ORF">GJ744_005732</name>
</gene>
<protein>
    <submittedName>
        <fullName evidence="2">Uncharacterized protein</fullName>
    </submittedName>
</protein>
<reference evidence="2" key="1">
    <citation type="submission" date="2020-02" db="EMBL/GenBank/DDBJ databases">
        <authorList>
            <person name="Palmer J.M."/>
        </authorList>
    </citation>
    <scope>NUCLEOTIDE SEQUENCE</scope>
    <source>
        <strain evidence="2">EPUS1.4</strain>
        <tissue evidence="2">Thallus</tissue>
    </source>
</reference>
<organism evidence="2 3">
    <name type="scientific">Endocarpon pusillum</name>
    <dbReference type="NCBI Taxonomy" id="364733"/>
    <lineage>
        <taxon>Eukaryota</taxon>
        <taxon>Fungi</taxon>
        <taxon>Dikarya</taxon>
        <taxon>Ascomycota</taxon>
        <taxon>Pezizomycotina</taxon>
        <taxon>Eurotiomycetes</taxon>
        <taxon>Chaetothyriomycetidae</taxon>
        <taxon>Verrucariales</taxon>
        <taxon>Verrucariaceae</taxon>
        <taxon>Endocarpon</taxon>
    </lineage>
</organism>
<dbReference type="EMBL" id="JAACFV010000025">
    <property type="protein sequence ID" value="KAF7510902.1"/>
    <property type="molecule type" value="Genomic_DNA"/>
</dbReference>
<dbReference type="OrthoDB" id="3010248at2759"/>
<keyword evidence="3" id="KW-1185">Reference proteome</keyword>
<feature type="transmembrane region" description="Helical" evidence="1">
    <location>
        <begin position="279"/>
        <end position="300"/>
    </location>
</feature>
<keyword evidence="1" id="KW-0812">Transmembrane</keyword>
<accession>A0A8H7AMT9</accession>